<evidence type="ECO:0000313" key="3">
    <source>
        <dbReference type="Proteomes" id="UP001322277"/>
    </source>
</evidence>
<feature type="compositionally biased region" description="Basic and acidic residues" evidence="1">
    <location>
        <begin position="269"/>
        <end position="291"/>
    </location>
</feature>
<feature type="compositionally biased region" description="Polar residues" evidence="1">
    <location>
        <begin position="300"/>
        <end position="309"/>
    </location>
</feature>
<proteinExistence type="predicted"/>
<dbReference type="Proteomes" id="UP001322277">
    <property type="component" value="Chromosome 7"/>
</dbReference>
<dbReference type="KEGG" id="cdet:87947057"/>
<protein>
    <submittedName>
        <fullName evidence="2">Uncharacterized protein</fullName>
    </submittedName>
</protein>
<evidence type="ECO:0000256" key="1">
    <source>
        <dbReference type="SAM" id="MobiDB-lite"/>
    </source>
</evidence>
<dbReference type="RefSeq" id="XP_062782764.1">
    <property type="nucleotide sequence ID" value="XM_062926713.1"/>
</dbReference>
<organism evidence="2 3">
    <name type="scientific">Colletotrichum destructivum</name>
    <dbReference type="NCBI Taxonomy" id="34406"/>
    <lineage>
        <taxon>Eukaryota</taxon>
        <taxon>Fungi</taxon>
        <taxon>Dikarya</taxon>
        <taxon>Ascomycota</taxon>
        <taxon>Pezizomycotina</taxon>
        <taxon>Sordariomycetes</taxon>
        <taxon>Hypocreomycetidae</taxon>
        <taxon>Glomerellales</taxon>
        <taxon>Glomerellaceae</taxon>
        <taxon>Colletotrichum</taxon>
        <taxon>Colletotrichum destructivum species complex</taxon>
    </lineage>
</organism>
<dbReference type="EMBL" id="CP137311">
    <property type="protein sequence ID" value="WQF85543.1"/>
    <property type="molecule type" value="Genomic_DNA"/>
</dbReference>
<gene>
    <name evidence="2" type="ORF">CDEST_10557</name>
</gene>
<name>A0AAX4IQM9_9PEZI</name>
<reference evidence="3" key="1">
    <citation type="journal article" date="2023" name="bioRxiv">
        <title>Complete genome of the Medicago anthracnose fungus, Colletotrichum destructivum, reveals a mini-chromosome-like region within a core chromosome.</title>
        <authorList>
            <person name="Lapalu N."/>
            <person name="Simon A."/>
            <person name="Lu A."/>
            <person name="Plaumann P.-L."/>
            <person name="Amselem J."/>
            <person name="Pigne S."/>
            <person name="Auger A."/>
            <person name="Koch C."/>
            <person name="Dallery J.-F."/>
            <person name="O'Connell R.J."/>
        </authorList>
    </citation>
    <scope>NUCLEOTIDE SEQUENCE [LARGE SCALE GENOMIC DNA]</scope>
    <source>
        <strain evidence="3">CBS 520.97</strain>
    </source>
</reference>
<dbReference type="AlphaFoldDB" id="A0AAX4IQM9"/>
<keyword evidence="3" id="KW-1185">Reference proteome</keyword>
<evidence type="ECO:0000313" key="2">
    <source>
        <dbReference type="EMBL" id="WQF85543.1"/>
    </source>
</evidence>
<accession>A0AAX4IQM9</accession>
<dbReference type="GeneID" id="87947057"/>
<sequence>MHKRNVPPERIEPRTQCTARGIPEESPTETYVDVVAWDDTNIDLDILCRFACKYGHCPEDVCTKRIIGPDMSGPPSELDYPDDFHNRTEWENGKKCSIFKESEHWETQKKKCESVCSTELQRAKEEGRTSNAFCLGWWPLDKPIPWQKLGPGMTIAGGTCHCDNPLVNEIAEIVLEAMPKIAQIGCDVMMSTLKLLLDIGASYVPAVGQAIDTTLDMVNTAAQMAAFLYPKEQDPEGAFSWWLQPCGGTNLVPEDIKRVYEILSTSPNGKDRFDRKEKSDKLQKGSGRKGDNGNPIDRSLPNNNGVQQSKPKKCRVPPARSTLRIGPAKNTLRFQSCINDATVRNELIITSAIYAPNAKPTLIAKECSQAWSQACFHYSSAIRVNPSWSTLTCPPEAATTTYRMDAKATDTWSNQHNGAGWQDEVHRIQKRCHRDEYPPAYLLGPQDPAYTNAGVNSQGQLIRWLPRSEHIGAGQMWKRACFGSVIKDIPNSGFKSRVDSAPNKQIQTVSGGLTRTYAAVTVTSRPEFTISKWGHTGNPPPKDGLEVNPCWPSAIAASDPGFPLLAFDQFYNTNPRPYDYKAPYVKGANGS</sequence>
<feature type="region of interest" description="Disordered" evidence="1">
    <location>
        <begin position="267"/>
        <end position="321"/>
    </location>
</feature>